<feature type="compositionally biased region" description="Polar residues" evidence="1">
    <location>
        <begin position="1018"/>
        <end position="1027"/>
    </location>
</feature>
<name>A0ABD3DIF6_9LAMI</name>
<gene>
    <name evidence="3" type="ORF">CASFOL_012868</name>
</gene>
<evidence type="ECO:0000313" key="4">
    <source>
        <dbReference type="Proteomes" id="UP001632038"/>
    </source>
</evidence>
<feature type="domain" description="MATH" evidence="2">
    <location>
        <begin position="635"/>
        <end position="733"/>
    </location>
</feature>
<proteinExistence type="predicted"/>
<feature type="compositionally biased region" description="Basic and acidic residues" evidence="1">
    <location>
        <begin position="1225"/>
        <end position="1244"/>
    </location>
</feature>
<dbReference type="InterPro" id="IPR002083">
    <property type="entry name" value="MATH/TRAF_dom"/>
</dbReference>
<evidence type="ECO:0000256" key="1">
    <source>
        <dbReference type="SAM" id="MobiDB-lite"/>
    </source>
</evidence>
<sequence>MGRSSRSRRVLAGRTSNPDGNQADAPSTGSQAAGPSNPAGASDAPSNALVSQEVEVVAGNQVDALSNASGSQAAGPSNAVGRIPDQLENGSSHYWDCDDDGGQKPSDLYGEYIWEIGNFSEIKEPNSPIFPIGGYFWHIGMVRGSNYLCFRVGIIQLVELPLGWSHFGQVSGTLLNKDFTKSRRLDAFHRFSENAHFFCRNMPISNLSDGYIHDGNTLKLKFQFQVIRERLDKPFRCLEAQYGSELQHVHFTSVEKVYKKVVEEQRTNLVELVKEKRRLSSFRDFWLAIDEKSRLCMTSEKIEKISEVLVKQFLRENEVTSALIMDSIFNGFKAIEGKRNFPIRIIQIEKGKFTLVDDFLVTIGKAAFEALPQFNEAPIEYKLTEFGCWAIKMFFVTEIFSKIEQEYLARMIQEELIREEEAEQKARRGSTDNAKKSKKKQEKKDNLKEKGKGLDEKPSIAPQDKIEEAITAETAIVLEFHPPVETDRSGLGMERGSPSVVDNISSTCPSELVPEPEMILEKSEAVEDLSKKIQGKKDNRKEKGKGRDEKPIIEAEIIPKVQPSNALGTQEVEVVAGNQVDALSNASGSQAAGPSNAVGRIPDQLENGSSHYWDCDDDGGQKPSDLYGEYIWEIGNFSEIKEPNSPIFPIGGYFWHIGMVRGSNYLCFRVGIIQLVELPLGWSHFGQVSGTLLNKDFTKSRRLDAFHRFSENAHFFCRNMPISNLSDGYIHDGNTLKLKFQFQVIRERLDKPFRCLEAQYGSELQHVHFTSVEKVYKKVVEEQRTNLVELVKEKRRLSSFRDFWLAIDEKSRLCMTSEKIEKISEVLVKQFLRENEVTSALIMDSIFNGFKAIEGKRNFPIRIIQIEKGKFTLVDDFLVTIGKAAFEALPQFNEAPIEYKLTEFGCWAIKMFFVTEIFSKIEQEYLARMIQEELIREEEAEQKARRGSTDNAKKSKKKQEKKDNLKEKGKGLDEKPSIAPQDKIEEAITAETAIVLEFHPPVETDRSGLGMERGSPSVVDNISSTCPSELVPEPEMILEKSEAVEDLSKKIQGKKDNRKEKGKGRDEKPIIEAEIIPKVQPSNALGTQEVEVVAGNQVDALSNASGSQAAGSSNAVGEPPIIAPQDKIEEAITETTIVVEVHPPLEADRSGIEMERGIPSVVDDSASTTHIPSFDESETIQLFQFGTVNFQEICRNGPVSIPIAPITSRPLSVVTPLLRAHWGKQKKDDRKGKDEGPELEKSDAVEDVSNVSDSIASVPEILTPDLPGPADSSLSLDDEHEVGILDEYQHLDMINDLFHDEHDVGMEVRVLPIVFGSIPFQMEIIRNVDDDGRYL</sequence>
<feature type="region of interest" description="Disordered" evidence="1">
    <location>
        <begin position="422"/>
        <end position="464"/>
    </location>
</feature>
<feature type="region of interest" description="Disordered" evidence="1">
    <location>
        <begin position="486"/>
        <end position="510"/>
    </location>
</feature>
<feature type="compositionally biased region" description="Basic and acidic residues" evidence="1">
    <location>
        <begin position="442"/>
        <end position="464"/>
    </location>
</feature>
<dbReference type="SUPFAM" id="SSF49599">
    <property type="entry name" value="TRAF domain-like"/>
    <property type="match status" value="2"/>
</dbReference>
<feature type="compositionally biased region" description="Polar residues" evidence="1">
    <location>
        <begin position="500"/>
        <end position="509"/>
    </location>
</feature>
<feature type="compositionally biased region" description="Basic and acidic residues" evidence="1">
    <location>
        <begin position="941"/>
        <end position="953"/>
    </location>
</feature>
<dbReference type="CDD" id="cd00121">
    <property type="entry name" value="MATH"/>
    <property type="match status" value="2"/>
</dbReference>
<dbReference type="EMBL" id="JAVIJP010000016">
    <property type="protein sequence ID" value="KAL3642053.1"/>
    <property type="molecule type" value="Genomic_DNA"/>
</dbReference>
<feature type="compositionally biased region" description="Basic and acidic residues" evidence="1">
    <location>
        <begin position="423"/>
        <end position="435"/>
    </location>
</feature>
<accession>A0ABD3DIF6</accession>
<dbReference type="InterPro" id="IPR008974">
    <property type="entry name" value="TRAF-like"/>
</dbReference>
<protein>
    <recommendedName>
        <fullName evidence="2">MATH domain-containing protein</fullName>
    </recommendedName>
</protein>
<comment type="caution">
    <text evidence="3">The sequence shown here is derived from an EMBL/GenBank/DDBJ whole genome shotgun (WGS) entry which is preliminary data.</text>
</comment>
<dbReference type="PANTHER" id="PTHR47477">
    <property type="entry name" value="TNF RECEPTOR-ASSOCIATED FACTOR HOMOLOG 1A"/>
    <property type="match status" value="1"/>
</dbReference>
<dbReference type="Pfam" id="PF00917">
    <property type="entry name" value="MATH"/>
    <property type="match status" value="2"/>
</dbReference>
<dbReference type="InterPro" id="IPR055327">
    <property type="entry name" value="TRAF1A/B"/>
</dbReference>
<dbReference type="PANTHER" id="PTHR47477:SF8">
    <property type="entry name" value="TNF RECEPTOR-ASSOCIATED FACTOR HOMOLOG 1A"/>
    <property type="match status" value="1"/>
</dbReference>
<feature type="region of interest" description="Disordered" evidence="1">
    <location>
        <begin position="940"/>
        <end position="982"/>
    </location>
</feature>
<dbReference type="Gene3D" id="2.60.210.10">
    <property type="entry name" value="Apoptosis, Tumor Necrosis Factor Receptor Associated Protein 2, Chain A"/>
    <property type="match status" value="2"/>
</dbReference>
<dbReference type="Proteomes" id="UP001632038">
    <property type="component" value="Unassembled WGS sequence"/>
</dbReference>
<evidence type="ECO:0000259" key="2">
    <source>
        <dbReference type="Pfam" id="PF00917"/>
    </source>
</evidence>
<organism evidence="3 4">
    <name type="scientific">Castilleja foliolosa</name>
    <dbReference type="NCBI Taxonomy" id="1961234"/>
    <lineage>
        <taxon>Eukaryota</taxon>
        <taxon>Viridiplantae</taxon>
        <taxon>Streptophyta</taxon>
        <taxon>Embryophyta</taxon>
        <taxon>Tracheophyta</taxon>
        <taxon>Spermatophyta</taxon>
        <taxon>Magnoliopsida</taxon>
        <taxon>eudicotyledons</taxon>
        <taxon>Gunneridae</taxon>
        <taxon>Pentapetalae</taxon>
        <taxon>asterids</taxon>
        <taxon>lamiids</taxon>
        <taxon>Lamiales</taxon>
        <taxon>Orobanchaceae</taxon>
        <taxon>Pedicularideae</taxon>
        <taxon>Castillejinae</taxon>
        <taxon>Castilleja</taxon>
    </lineage>
</organism>
<feature type="compositionally biased region" description="Basic and acidic residues" evidence="1">
    <location>
        <begin position="960"/>
        <end position="982"/>
    </location>
</feature>
<feature type="region of interest" description="Disordered" evidence="1">
    <location>
        <begin position="1004"/>
        <end position="1028"/>
    </location>
</feature>
<feature type="region of interest" description="Disordered" evidence="1">
    <location>
        <begin position="1"/>
        <end position="48"/>
    </location>
</feature>
<feature type="domain" description="MATH" evidence="2">
    <location>
        <begin position="117"/>
        <end position="215"/>
    </location>
</feature>
<feature type="compositionally biased region" description="Polar residues" evidence="1">
    <location>
        <begin position="14"/>
        <end position="34"/>
    </location>
</feature>
<evidence type="ECO:0000313" key="3">
    <source>
        <dbReference type="EMBL" id="KAL3642053.1"/>
    </source>
</evidence>
<feature type="region of interest" description="Disordered" evidence="1">
    <location>
        <begin position="1224"/>
        <end position="1251"/>
    </location>
</feature>
<keyword evidence="4" id="KW-1185">Reference proteome</keyword>
<reference evidence="4" key="1">
    <citation type="journal article" date="2024" name="IScience">
        <title>Strigolactones Initiate the Formation of Haustorium-like Structures in Castilleja.</title>
        <authorList>
            <person name="Buerger M."/>
            <person name="Peterson D."/>
            <person name="Chory J."/>
        </authorList>
    </citation>
    <scope>NUCLEOTIDE SEQUENCE [LARGE SCALE GENOMIC DNA]</scope>
</reference>
<feature type="compositionally biased region" description="Basic residues" evidence="1">
    <location>
        <begin position="1"/>
        <end position="11"/>
    </location>
</feature>